<gene>
    <name evidence="6" type="ORF">JMN32_18930</name>
</gene>
<feature type="binding site" evidence="5">
    <location>
        <begin position="90"/>
        <end position="93"/>
    </location>
    <ligand>
        <name>substrate</name>
    </ligand>
</feature>
<dbReference type="PANTHER" id="PTHR33254">
    <property type="entry name" value="4-HYDROXY-4-METHYL-2-OXOGLUTARATE ALDOLASE 3-RELATED"/>
    <property type="match status" value="1"/>
</dbReference>
<feature type="binding site" evidence="5">
    <location>
        <position position="113"/>
    </location>
    <ligand>
        <name>Mg(2+)</name>
        <dbReference type="ChEBI" id="CHEBI:18420"/>
    </ligand>
</feature>
<comment type="cofactor">
    <cofactor evidence="5">
        <name>Mg(2+)</name>
        <dbReference type="ChEBI" id="CHEBI:18420"/>
    </cofactor>
</comment>
<dbReference type="Gene3D" id="3.50.30.40">
    <property type="entry name" value="Ribonuclease E inhibitor RraA/RraA-like"/>
    <property type="match status" value="1"/>
</dbReference>
<evidence type="ECO:0000256" key="1">
    <source>
        <dbReference type="ARBA" id="ARBA00001968"/>
    </source>
</evidence>
<dbReference type="GO" id="GO:0046872">
    <property type="term" value="F:metal ion binding"/>
    <property type="evidence" value="ECO:0007669"/>
    <property type="project" value="UniProtKB-KW"/>
</dbReference>
<protein>
    <recommendedName>
        <fullName evidence="2">Putative 4-hydroxy-4-methyl-2-oxoglutarate aldolase</fullName>
    </recommendedName>
    <alternativeName>
        <fullName evidence="3">Regulator of ribonuclease activity homolog</fullName>
    </alternativeName>
    <alternativeName>
        <fullName evidence="4">RraA-like protein</fullName>
    </alternativeName>
</protein>
<dbReference type="RefSeq" id="WP_202857933.1">
    <property type="nucleotide sequence ID" value="NZ_JAEUGD010000061.1"/>
</dbReference>
<name>A0A937KCR0_9BACT</name>
<reference evidence="6" key="1">
    <citation type="submission" date="2021-01" db="EMBL/GenBank/DDBJ databases">
        <title>Fulvivirga kasyanovii gen. nov., sp nov., a novel member of the phylum Bacteroidetes isolated from seawater in a mussel farm.</title>
        <authorList>
            <person name="Zhao L.-H."/>
            <person name="Wang Z.-J."/>
        </authorList>
    </citation>
    <scope>NUCLEOTIDE SEQUENCE</scope>
    <source>
        <strain evidence="6">29W222</strain>
    </source>
</reference>
<organism evidence="6 7">
    <name type="scientific">Fulvivirga marina</name>
    <dbReference type="NCBI Taxonomy" id="2494733"/>
    <lineage>
        <taxon>Bacteria</taxon>
        <taxon>Pseudomonadati</taxon>
        <taxon>Bacteroidota</taxon>
        <taxon>Cytophagia</taxon>
        <taxon>Cytophagales</taxon>
        <taxon>Fulvivirgaceae</taxon>
        <taxon>Fulvivirga</taxon>
    </lineage>
</organism>
<sequence>MERIKVLERFSTSIISDAVEKVVGFKTTMESSIKPMFPCKIVGYAATCLNSKTKLPAPPDKLMSLIDSLDETHVLVQVFEDTETNISGWGGLLTLASSTNKIRGTILNCCTRDLDDIMNLKYPVFSKGTTPYSGAGKYSIKSVQTDVNCGGVSVSPMDIIFADQDGVVVIPKDHIDDVILEAKNILEAEEKMVRLINESGSISKAFKMIQQI</sequence>
<proteinExistence type="predicted"/>
<keyword evidence="7" id="KW-1185">Reference proteome</keyword>
<dbReference type="GO" id="GO:0047443">
    <property type="term" value="F:4-hydroxy-4-methyl-2-oxoglutarate aldolase activity"/>
    <property type="evidence" value="ECO:0007669"/>
    <property type="project" value="TreeGrafter"/>
</dbReference>
<evidence type="ECO:0000256" key="2">
    <source>
        <dbReference type="ARBA" id="ARBA00016549"/>
    </source>
</evidence>
<accession>A0A937KCR0</accession>
<dbReference type="AlphaFoldDB" id="A0A937KCR0"/>
<dbReference type="PANTHER" id="PTHR33254:SF4">
    <property type="entry name" value="4-HYDROXY-4-METHYL-2-OXOGLUTARATE ALDOLASE 3-RELATED"/>
    <property type="match status" value="1"/>
</dbReference>
<dbReference type="GO" id="GO:0008948">
    <property type="term" value="F:oxaloacetate decarboxylase activity"/>
    <property type="evidence" value="ECO:0007669"/>
    <property type="project" value="TreeGrafter"/>
</dbReference>
<evidence type="ECO:0000313" key="7">
    <source>
        <dbReference type="Proteomes" id="UP000614216"/>
    </source>
</evidence>
<evidence type="ECO:0000256" key="3">
    <source>
        <dbReference type="ARBA" id="ARBA00029596"/>
    </source>
</evidence>
<comment type="cofactor">
    <cofactor evidence="1">
        <name>a divalent metal cation</name>
        <dbReference type="ChEBI" id="CHEBI:60240"/>
    </cofactor>
</comment>
<comment type="caution">
    <text evidence="6">The sequence shown here is derived from an EMBL/GenBank/DDBJ whole genome shotgun (WGS) entry which is preliminary data.</text>
</comment>
<evidence type="ECO:0000313" key="6">
    <source>
        <dbReference type="EMBL" id="MBL6448396.1"/>
    </source>
</evidence>
<keyword evidence="5" id="KW-0460">Magnesium</keyword>
<evidence type="ECO:0000256" key="4">
    <source>
        <dbReference type="ARBA" id="ARBA00030169"/>
    </source>
</evidence>
<dbReference type="Proteomes" id="UP000614216">
    <property type="component" value="Unassembled WGS sequence"/>
</dbReference>
<dbReference type="CDD" id="cd16841">
    <property type="entry name" value="RraA_family"/>
    <property type="match status" value="1"/>
</dbReference>
<dbReference type="EMBL" id="JAEUGD010000061">
    <property type="protein sequence ID" value="MBL6448396.1"/>
    <property type="molecule type" value="Genomic_DNA"/>
</dbReference>
<dbReference type="Pfam" id="PF03737">
    <property type="entry name" value="RraA-like"/>
    <property type="match status" value="1"/>
</dbReference>
<dbReference type="SUPFAM" id="SSF89562">
    <property type="entry name" value="RraA-like"/>
    <property type="match status" value="1"/>
</dbReference>
<feature type="binding site" evidence="5">
    <location>
        <position position="112"/>
    </location>
    <ligand>
        <name>substrate</name>
    </ligand>
</feature>
<dbReference type="InterPro" id="IPR036704">
    <property type="entry name" value="RraA/RraA-like_sf"/>
</dbReference>
<dbReference type="InterPro" id="IPR005493">
    <property type="entry name" value="RraA/RraA-like"/>
</dbReference>
<evidence type="ECO:0000256" key="5">
    <source>
        <dbReference type="PIRSR" id="PIRSR605493-1"/>
    </source>
</evidence>
<keyword evidence="5" id="KW-0479">Metal-binding</keyword>